<dbReference type="SUPFAM" id="SSF116726">
    <property type="entry name" value="TrkA C-terminal domain-like"/>
    <property type="match status" value="2"/>
</dbReference>
<keyword evidence="1" id="KW-1133">Transmembrane helix</keyword>
<feature type="domain" description="RCK C-terminal" evidence="3">
    <location>
        <begin position="462"/>
        <end position="545"/>
    </location>
</feature>
<dbReference type="SUPFAM" id="SSF51735">
    <property type="entry name" value="NAD(P)-binding Rossmann-fold domains"/>
    <property type="match status" value="2"/>
</dbReference>
<evidence type="ECO:0000313" key="5">
    <source>
        <dbReference type="Proteomes" id="UP000060390"/>
    </source>
</evidence>
<reference evidence="5" key="1">
    <citation type="submission" date="2015-05" db="EMBL/GenBank/DDBJ databases">
        <title>Complete genome sequence of Halanaeroarchaeum sulfurireducens type strain M27-SA2, a sulfate-reducer haloarchaeon from marine anoxic lake Medee.</title>
        <authorList>
            <person name="Messina E."/>
            <person name="Kublanov I.V."/>
            <person name="Toshchakov S."/>
            <person name="Arcadi E."/>
            <person name="La Spada G."/>
            <person name="La Cono V."/>
            <person name="Yakimov M.M."/>
        </authorList>
    </citation>
    <scope>NUCLEOTIDE SEQUENCE [LARGE SCALE GENOMIC DNA]</scope>
    <source>
        <strain evidence="5">M27-SA2</strain>
    </source>
</reference>
<dbReference type="Gene3D" id="1.10.287.70">
    <property type="match status" value="1"/>
</dbReference>
<reference evidence="4 5" key="2">
    <citation type="journal article" date="2016" name="Stand. Genomic Sci.">
        <title>Complete genome sequence of 'Halanaeroarchaeum sulfurireducens' M27-SA2, a sulfur-reducing and acetate-oxidizing haloarchaeon from the deep-sea hypersaline anoxic lake Medee.</title>
        <authorList>
            <person name="Messina E."/>
            <person name="Sorokin D.Y."/>
            <person name="Kublanov I.V."/>
            <person name="Toshchakov S."/>
            <person name="Lopatina A."/>
            <person name="Arcadi E."/>
            <person name="Smedile F."/>
            <person name="La Spada G."/>
            <person name="La Cono V."/>
            <person name="Yakimov M.M."/>
        </authorList>
    </citation>
    <scope>NUCLEOTIDE SEQUENCE [LARGE SCALE GENOMIC DNA]</scope>
    <source>
        <strain evidence="4 5">M27-SA2</strain>
    </source>
</reference>
<dbReference type="PANTHER" id="PTHR43833">
    <property type="entry name" value="POTASSIUM CHANNEL PROTEIN 2-RELATED-RELATED"/>
    <property type="match status" value="1"/>
</dbReference>
<dbReference type="Gene3D" id="3.40.50.720">
    <property type="entry name" value="NAD(P)-binding Rossmann-like Domain"/>
    <property type="match status" value="2"/>
</dbReference>
<accession>A0A0N9N128</accession>
<dbReference type="STRING" id="1604004.HLASA_0532"/>
<dbReference type="GO" id="GO:0008324">
    <property type="term" value="F:monoatomic cation transmembrane transporter activity"/>
    <property type="evidence" value="ECO:0007669"/>
    <property type="project" value="InterPro"/>
</dbReference>
<dbReference type="PATRIC" id="fig|1604004.5.peg.561"/>
<evidence type="ECO:0000259" key="2">
    <source>
        <dbReference type="PROSITE" id="PS51201"/>
    </source>
</evidence>
<evidence type="ECO:0000259" key="3">
    <source>
        <dbReference type="PROSITE" id="PS51202"/>
    </source>
</evidence>
<evidence type="ECO:0000313" key="4">
    <source>
        <dbReference type="EMBL" id="ALG81435.1"/>
    </source>
</evidence>
<dbReference type="InterPro" id="IPR036721">
    <property type="entry name" value="RCK_C_sf"/>
</dbReference>
<feature type="domain" description="RCK N-terminal" evidence="2">
    <location>
        <begin position="111"/>
        <end position="226"/>
    </location>
</feature>
<evidence type="ECO:0000256" key="1">
    <source>
        <dbReference type="SAM" id="Phobius"/>
    </source>
</evidence>
<dbReference type="InterPro" id="IPR036291">
    <property type="entry name" value="NAD(P)-bd_dom_sf"/>
</dbReference>
<dbReference type="Pfam" id="PF02080">
    <property type="entry name" value="TrkA_C"/>
    <property type="match status" value="2"/>
</dbReference>
<organism evidence="4 5">
    <name type="scientific">Halanaeroarchaeum sulfurireducens</name>
    <dbReference type="NCBI Taxonomy" id="1604004"/>
    <lineage>
        <taxon>Archaea</taxon>
        <taxon>Methanobacteriati</taxon>
        <taxon>Methanobacteriota</taxon>
        <taxon>Stenosarchaea group</taxon>
        <taxon>Halobacteria</taxon>
        <taxon>Halobacteriales</taxon>
        <taxon>Halobacteriaceae</taxon>
        <taxon>Halanaeroarchaeum</taxon>
    </lineage>
</organism>
<keyword evidence="1" id="KW-0472">Membrane</keyword>
<feature type="domain" description="RCK N-terminal" evidence="2">
    <location>
        <begin position="339"/>
        <end position="448"/>
    </location>
</feature>
<dbReference type="PANTHER" id="PTHR43833:SF9">
    <property type="entry name" value="POTASSIUM CHANNEL PROTEIN YUGO-RELATED"/>
    <property type="match status" value="1"/>
</dbReference>
<dbReference type="Pfam" id="PF02254">
    <property type="entry name" value="TrkA_N"/>
    <property type="match status" value="2"/>
</dbReference>
<keyword evidence="1" id="KW-0812">Transmembrane</keyword>
<dbReference type="PROSITE" id="PS51201">
    <property type="entry name" value="RCK_N"/>
    <property type="match status" value="2"/>
</dbReference>
<dbReference type="PROSITE" id="PS51202">
    <property type="entry name" value="RCK_C"/>
    <property type="match status" value="2"/>
</dbReference>
<dbReference type="Gene3D" id="3.30.70.1450">
    <property type="entry name" value="Regulator of K+ conductance, C-terminal domain"/>
    <property type="match status" value="2"/>
</dbReference>
<proteinExistence type="predicted"/>
<dbReference type="GO" id="GO:0006813">
    <property type="term" value="P:potassium ion transport"/>
    <property type="evidence" value="ECO:0007669"/>
    <property type="project" value="InterPro"/>
</dbReference>
<dbReference type="GeneID" id="26009897"/>
<dbReference type="RefSeq" id="WP_054519486.1">
    <property type="nucleotide sequence ID" value="NZ_CP011564.1"/>
</dbReference>
<dbReference type="EMBL" id="CP011564">
    <property type="protein sequence ID" value="ALG81435.1"/>
    <property type="molecule type" value="Genomic_DNA"/>
</dbReference>
<dbReference type="SUPFAM" id="SSF81324">
    <property type="entry name" value="Voltage-gated potassium channels"/>
    <property type="match status" value="1"/>
</dbReference>
<dbReference type="KEGG" id="hsf:HLASA_0532"/>
<protein>
    <submittedName>
        <fullName evidence="4">Ion channel pore / TrkA domain protein</fullName>
    </submittedName>
</protein>
<dbReference type="InterPro" id="IPR003148">
    <property type="entry name" value="RCK_N"/>
</dbReference>
<dbReference type="AlphaFoldDB" id="A0A0N9N128"/>
<sequence>MDKWQRRTLQFTLGLFGVMFAYAVFYYAGMTVFERRSITFFHALQVVVETFTTTGFGSDSPWSSPVMNAFVIVMDLTGVALIFLAFPVLLFPFLDEVLSTTVPRSVEEDLEDHVVICSYTERVRTLIEELESRDIPYVIVDADRDRALDLYEDGHRVVYADPETVEGLERVRLDAARALVVDRSDCVDTSIVLTAREAADDITIVSVLENPEHATYHRLAGADHVLCPRPLLGESLASRVLATVSPELEGSIEIGEDFEIVELPVYCGSPLVGQTLASSGIREQTGVHVIGAWFRGTFETPPSADATITNGTVLLVTGHSEELNTLKERVLADVRPVDPGETVVVGHGQVGQMVTDQLDEHGVPYTVVDVVDSPDVDIVGDATDPEVLREAGCCRGAKTVIIAVPDDTTAEFATLVIREESPAIEIIVRANESRNVTKLYRAGADYVSSLATVSGRMTAGAIVEEDDILDFGKQVNVVRTSGAELAGRTLGEVRVRTRTGCTVVAIERDGEVLTDVGPAVRVEEGDDLIIAGTDEGVRRFNEILG</sequence>
<feature type="transmembrane region" description="Helical" evidence="1">
    <location>
        <begin position="12"/>
        <end position="33"/>
    </location>
</feature>
<name>A0A0N9N128_9EURY</name>
<feature type="transmembrane region" description="Helical" evidence="1">
    <location>
        <begin position="69"/>
        <end position="94"/>
    </location>
</feature>
<dbReference type="Proteomes" id="UP000060390">
    <property type="component" value="Chromosome"/>
</dbReference>
<dbReference type="InterPro" id="IPR050721">
    <property type="entry name" value="Trk_Ktr_HKT_K-transport"/>
</dbReference>
<gene>
    <name evidence="4" type="ORF">HLASA_0532</name>
</gene>
<feature type="transmembrane region" description="Helical" evidence="1">
    <location>
        <begin position="39"/>
        <end position="57"/>
    </location>
</feature>
<feature type="domain" description="RCK C-terminal" evidence="3">
    <location>
        <begin position="248"/>
        <end position="332"/>
    </location>
</feature>
<dbReference type="InterPro" id="IPR006037">
    <property type="entry name" value="RCK_C"/>
</dbReference>